<evidence type="ECO:0000313" key="1">
    <source>
        <dbReference type="EMBL" id="RVU92780.1"/>
    </source>
</evidence>
<reference evidence="1 2" key="1">
    <citation type="submission" date="2018-12" db="EMBL/GenBank/DDBJ databases">
        <title>A novel vanA-carrying plasmid in a clinical isolate of Enterococcus avium.</title>
        <authorList>
            <person name="Bernasconi O.J."/>
            <person name="Luzzaro F."/>
            <person name="Endimiani A."/>
        </authorList>
    </citation>
    <scope>NUCLEOTIDE SEQUENCE [LARGE SCALE GENOMIC DNA]</scope>
    <source>
        <strain evidence="1 2">LC0559/18</strain>
    </source>
</reference>
<evidence type="ECO:0000313" key="2">
    <source>
        <dbReference type="Proteomes" id="UP000288388"/>
    </source>
</evidence>
<comment type="caution">
    <text evidence="1">The sequence shown here is derived from an EMBL/GenBank/DDBJ whole genome shotgun (WGS) entry which is preliminary data.</text>
</comment>
<dbReference type="RefSeq" id="WP_102873324.1">
    <property type="nucleotide sequence ID" value="NZ_JAQCOW010000019.1"/>
</dbReference>
<gene>
    <name evidence="1" type="ORF">EK398_20055</name>
</gene>
<proteinExistence type="predicted"/>
<name>A0A2N8PUJ3_ENTAV</name>
<protein>
    <submittedName>
        <fullName evidence="1">Uncharacterized protein</fullName>
    </submittedName>
</protein>
<organism evidence="1 2">
    <name type="scientific">Enterococcus avium</name>
    <name type="common">Streptococcus avium</name>
    <dbReference type="NCBI Taxonomy" id="33945"/>
    <lineage>
        <taxon>Bacteria</taxon>
        <taxon>Bacillati</taxon>
        <taxon>Bacillota</taxon>
        <taxon>Bacilli</taxon>
        <taxon>Lactobacillales</taxon>
        <taxon>Enterococcaceae</taxon>
        <taxon>Enterococcus</taxon>
    </lineage>
</organism>
<accession>A0A2N8PUJ3</accession>
<sequence length="203" mass="23779">MTTNFEEKAINRMLKAGISLQHVQLQKRNFFQDTEIENYYDKVENSENLSKNIPVQKIVAIKSNWTIEGKSVYDFFMGISNEGRESEKIEENLRSLEEHGLESQQAFYSGQVNLEGTDRIKFNHYQEDDCYILQNDGIHRVVSAKMFNAPIMSGIVTTYKLNEEKKKLYDEYNSLKDILRLTDIKGFTLDLFQEKKNPKKKNE</sequence>
<dbReference type="Proteomes" id="UP000288388">
    <property type="component" value="Unassembled WGS sequence"/>
</dbReference>
<dbReference type="AlphaFoldDB" id="A0A2N8PUJ3"/>
<dbReference type="EMBL" id="RYZS01000002">
    <property type="protein sequence ID" value="RVU92780.1"/>
    <property type="molecule type" value="Genomic_DNA"/>
</dbReference>